<dbReference type="EMBL" id="ACFU01000039">
    <property type="protein sequence ID" value="EEF12765.1"/>
    <property type="molecule type" value="Genomic_DNA"/>
</dbReference>
<protein>
    <submittedName>
        <fullName evidence="1">Uncharacterized protein</fullName>
    </submittedName>
</protein>
<gene>
    <name evidence="1" type="ORF">CAMRE0001_2322</name>
</gene>
<accession>B9D5G4</accession>
<keyword evidence="2" id="KW-1185">Reference proteome</keyword>
<organism evidence="1 2">
    <name type="scientific">Campylobacter rectus RM3267</name>
    <dbReference type="NCBI Taxonomy" id="553218"/>
    <lineage>
        <taxon>Bacteria</taxon>
        <taxon>Pseudomonadati</taxon>
        <taxon>Campylobacterota</taxon>
        <taxon>Epsilonproteobacteria</taxon>
        <taxon>Campylobacterales</taxon>
        <taxon>Campylobacteraceae</taxon>
        <taxon>Campylobacter</taxon>
    </lineage>
</organism>
<sequence>MSSRCGSRRVKFEAEIYKFDFKFECKTIRRSIFTSDEAAANEARERTGRP</sequence>
<name>B9D5G4_CAMRE</name>
<evidence type="ECO:0000313" key="2">
    <source>
        <dbReference type="Proteomes" id="UP000003082"/>
    </source>
</evidence>
<proteinExistence type="predicted"/>
<dbReference type="AlphaFoldDB" id="B9D5G4"/>
<comment type="caution">
    <text evidence="1">The sequence shown here is derived from an EMBL/GenBank/DDBJ whole genome shotgun (WGS) entry which is preliminary data.</text>
</comment>
<reference evidence="1 2" key="1">
    <citation type="submission" date="2008-08" db="EMBL/GenBank/DDBJ databases">
        <authorList>
            <person name="Madupu R."/>
            <person name="Durkin A.S."/>
            <person name="Torralba M."/>
            <person name="Methe B."/>
            <person name="Sutton G.G."/>
            <person name="Strausberg R.L."/>
            <person name="Nelson K.E."/>
        </authorList>
    </citation>
    <scope>NUCLEOTIDE SEQUENCE [LARGE SCALE GENOMIC DNA]</scope>
    <source>
        <strain evidence="1 2">RM3267</strain>
    </source>
</reference>
<dbReference type="Proteomes" id="UP000003082">
    <property type="component" value="Unassembled WGS sequence"/>
</dbReference>
<evidence type="ECO:0000313" key="1">
    <source>
        <dbReference type="EMBL" id="EEF12765.1"/>
    </source>
</evidence>